<dbReference type="AlphaFoldDB" id="A0A0C2WBE2"/>
<evidence type="ECO:0000256" key="2">
    <source>
        <dbReference type="ARBA" id="ARBA00006897"/>
    </source>
</evidence>
<keyword evidence="5" id="KW-0378">Hydrolase</keyword>
<dbReference type="HOGENOM" id="CLU_049909_1_0_1"/>
<comment type="similarity">
    <text evidence="2">Belongs to the peptidase U48 family.</text>
</comment>
<reference evidence="14" key="2">
    <citation type="submission" date="2015-01" db="EMBL/GenBank/DDBJ databases">
        <title>Evolutionary Origins and Diversification of the Mycorrhizal Mutualists.</title>
        <authorList>
            <consortium name="DOE Joint Genome Institute"/>
            <consortium name="Mycorrhizal Genomics Consortium"/>
            <person name="Kohler A."/>
            <person name="Kuo A."/>
            <person name="Nagy L.G."/>
            <person name="Floudas D."/>
            <person name="Copeland A."/>
            <person name="Barry K.W."/>
            <person name="Cichocki N."/>
            <person name="Veneault-Fourrey C."/>
            <person name="LaButti K."/>
            <person name="Lindquist E.A."/>
            <person name="Lipzen A."/>
            <person name="Lundell T."/>
            <person name="Morin E."/>
            <person name="Murat C."/>
            <person name="Riley R."/>
            <person name="Ohm R."/>
            <person name="Sun H."/>
            <person name="Tunlid A."/>
            <person name="Henrissat B."/>
            <person name="Grigoriev I.V."/>
            <person name="Hibbett D.S."/>
            <person name="Martin F."/>
        </authorList>
    </citation>
    <scope>NUCLEOTIDE SEQUENCE [LARGE SCALE GENOMIC DNA]</scope>
    <source>
        <strain evidence="14">MAFF 305830</strain>
    </source>
</reference>
<evidence type="ECO:0000256" key="5">
    <source>
        <dbReference type="ARBA" id="ARBA00022801"/>
    </source>
</evidence>
<keyword evidence="7 11" id="KW-1133">Transmembrane helix</keyword>
<dbReference type="GO" id="GO:0005789">
    <property type="term" value="C:endoplasmic reticulum membrane"/>
    <property type="evidence" value="ECO:0007669"/>
    <property type="project" value="UniProtKB-SubCell"/>
</dbReference>
<dbReference type="Proteomes" id="UP000054097">
    <property type="component" value="Unassembled WGS sequence"/>
</dbReference>
<evidence type="ECO:0000256" key="9">
    <source>
        <dbReference type="ARBA" id="ARBA00047280"/>
    </source>
</evidence>
<dbReference type="STRING" id="933852.A0A0C2WBE2"/>
<dbReference type="Pfam" id="PF02517">
    <property type="entry name" value="Rce1-like"/>
    <property type="match status" value="1"/>
</dbReference>
<evidence type="ECO:0000256" key="7">
    <source>
        <dbReference type="ARBA" id="ARBA00022989"/>
    </source>
</evidence>
<evidence type="ECO:0000256" key="3">
    <source>
        <dbReference type="ARBA" id="ARBA00022670"/>
    </source>
</evidence>
<feature type="transmembrane region" description="Helical" evidence="11">
    <location>
        <begin position="190"/>
        <end position="207"/>
    </location>
</feature>
<evidence type="ECO:0000256" key="1">
    <source>
        <dbReference type="ARBA" id="ARBA00004477"/>
    </source>
</evidence>
<dbReference type="EC" id="3.4.26.1" evidence="10"/>
<evidence type="ECO:0000259" key="12">
    <source>
        <dbReference type="Pfam" id="PF02517"/>
    </source>
</evidence>
<feature type="transmembrane region" description="Helical" evidence="11">
    <location>
        <begin position="295"/>
        <end position="317"/>
    </location>
</feature>
<evidence type="ECO:0000313" key="14">
    <source>
        <dbReference type="Proteomes" id="UP000054097"/>
    </source>
</evidence>
<dbReference type="PANTHER" id="PTHR13046:SF0">
    <property type="entry name" value="CAAX PRENYL PROTEASE 2"/>
    <property type="match status" value="1"/>
</dbReference>
<dbReference type="GO" id="GO:0071586">
    <property type="term" value="P:CAAX-box protein processing"/>
    <property type="evidence" value="ECO:0007669"/>
    <property type="project" value="InterPro"/>
</dbReference>
<feature type="transmembrane region" description="Helical" evidence="11">
    <location>
        <begin position="68"/>
        <end position="88"/>
    </location>
</feature>
<evidence type="ECO:0000256" key="4">
    <source>
        <dbReference type="ARBA" id="ARBA00022692"/>
    </source>
</evidence>
<keyword evidence="8 11" id="KW-0472">Membrane</keyword>
<dbReference type="GO" id="GO:0004222">
    <property type="term" value="F:metalloendopeptidase activity"/>
    <property type="evidence" value="ECO:0007669"/>
    <property type="project" value="InterPro"/>
</dbReference>
<organism evidence="13 14">
    <name type="scientific">Serendipita vermifera MAFF 305830</name>
    <dbReference type="NCBI Taxonomy" id="933852"/>
    <lineage>
        <taxon>Eukaryota</taxon>
        <taxon>Fungi</taxon>
        <taxon>Dikarya</taxon>
        <taxon>Basidiomycota</taxon>
        <taxon>Agaricomycotina</taxon>
        <taxon>Agaricomycetes</taxon>
        <taxon>Sebacinales</taxon>
        <taxon>Serendipitaceae</taxon>
        <taxon>Serendipita</taxon>
    </lineage>
</organism>
<evidence type="ECO:0000256" key="8">
    <source>
        <dbReference type="ARBA" id="ARBA00023136"/>
    </source>
</evidence>
<evidence type="ECO:0000256" key="10">
    <source>
        <dbReference type="ARBA" id="ARBA00049729"/>
    </source>
</evidence>
<comment type="catalytic activity">
    <reaction evidence="9">
        <text>Hydrolyzes the peptide bond -P2-(S-farnesyl or geranylgeranyl)C-P1'-P2'-P3'-COOH where P1' and P2' are amino acids with aliphatic sidechains and P3' is any C-terminal residue.</text>
        <dbReference type="EC" id="3.4.26.1"/>
    </reaction>
</comment>
<keyword evidence="4 11" id="KW-0812">Transmembrane</keyword>
<feature type="domain" description="CAAX prenyl protease 2/Lysostaphin resistance protein A-like" evidence="12">
    <location>
        <begin position="157"/>
        <end position="267"/>
    </location>
</feature>
<protein>
    <recommendedName>
        <fullName evidence="10">intramembrane prenyl-peptidase Rce1</fullName>
        <ecNumber evidence="10">3.4.26.1</ecNumber>
    </recommendedName>
</protein>
<gene>
    <name evidence="13" type="ORF">M408DRAFT_77114</name>
</gene>
<sequence>MDKYPAFLSSYTAWILSAFFASSYVGSLYIFPAGRLKFNAERVEVGRDAERARSLNERWRNDPATIQARLAGVTLSTVLSCLVIFAVVTKLGSWKVHSDAVQYTLHLLGITVSGIPKGSWFLAPLMYLGSFYVQLLDQELPLQKHWSLKAAVAPIFTSWLGFRNIIAAPITEELVYRSCVIAAMKLAKASNFSMIFLSPLWFGAAHLHHGWDLFNRFGKTKSALKRAVMAVVFQQLYTSLFGFFEVFLLLRTGSILPCIFAHSFCNLYGIPLPMDGMSRFPNHKIGEERPGSCSSLTISSDIIIAHLIGLVAFVFFIDSWTRV</sequence>
<dbReference type="EMBL" id="KN824333">
    <property type="protein sequence ID" value="KIM23733.1"/>
    <property type="molecule type" value="Genomic_DNA"/>
</dbReference>
<dbReference type="PANTHER" id="PTHR13046">
    <property type="entry name" value="PROTEASE U48 CAAX PRENYL PROTEASE RCE1"/>
    <property type="match status" value="1"/>
</dbReference>
<accession>A0A0C2WBE2</accession>
<evidence type="ECO:0000256" key="11">
    <source>
        <dbReference type="SAM" id="Phobius"/>
    </source>
</evidence>
<evidence type="ECO:0000256" key="6">
    <source>
        <dbReference type="ARBA" id="ARBA00022824"/>
    </source>
</evidence>
<dbReference type="InterPro" id="IPR039731">
    <property type="entry name" value="Rce1"/>
</dbReference>
<dbReference type="OrthoDB" id="271604at2759"/>
<dbReference type="InterPro" id="IPR003675">
    <property type="entry name" value="Rce1/LyrA-like_dom"/>
</dbReference>
<feature type="transmembrane region" description="Helical" evidence="11">
    <location>
        <begin position="227"/>
        <end position="248"/>
    </location>
</feature>
<proteinExistence type="inferred from homology"/>
<name>A0A0C2WBE2_SERVB</name>
<keyword evidence="14" id="KW-1185">Reference proteome</keyword>
<feature type="transmembrane region" description="Helical" evidence="11">
    <location>
        <begin position="254"/>
        <end position="274"/>
    </location>
</feature>
<feature type="transmembrane region" description="Helical" evidence="11">
    <location>
        <begin position="12"/>
        <end position="31"/>
    </location>
</feature>
<keyword evidence="6" id="KW-0256">Endoplasmic reticulum</keyword>
<evidence type="ECO:0000313" key="13">
    <source>
        <dbReference type="EMBL" id="KIM23733.1"/>
    </source>
</evidence>
<keyword evidence="3" id="KW-0645">Protease</keyword>
<reference evidence="13 14" key="1">
    <citation type="submission" date="2014-04" db="EMBL/GenBank/DDBJ databases">
        <authorList>
            <consortium name="DOE Joint Genome Institute"/>
            <person name="Kuo A."/>
            <person name="Zuccaro A."/>
            <person name="Kohler A."/>
            <person name="Nagy L.G."/>
            <person name="Floudas D."/>
            <person name="Copeland A."/>
            <person name="Barry K.W."/>
            <person name="Cichocki N."/>
            <person name="Veneault-Fourrey C."/>
            <person name="LaButti K."/>
            <person name="Lindquist E.A."/>
            <person name="Lipzen A."/>
            <person name="Lundell T."/>
            <person name="Morin E."/>
            <person name="Murat C."/>
            <person name="Sun H."/>
            <person name="Tunlid A."/>
            <person name="Henrissat B."/>
            <person name="Grigoriev I.V."/>
            <person name="Hibbett D.S."/>
            <person name="Martin F."/>
            <person name="Nordberg H.P."/>
            <person name="Cantor M.N."/>
            <person name="Hua S.X."/>
        </authorList>
    </citation>
    <scope>NUCLEOTIDE SEQUENCE [LARGE SCALE GENOMIC DNA]</scope>
    <source>
        <strain evidence="13 14">MAFF 305830</strain>
    </source>
</reference>
<comment type="subcellular location">
    <subcellularLocation>
        <location evidence="1">Endoplasmic reticulum membrane</location>
        <topology evidence="1">Multi-pass membrane protein</topology>
    </subcellularLocation>
</comment>